<evidence type="ECO:0000259" key="2">
    <source>
        <dbReference type="PROSITE" id="PS50017"/>
    </source>
</evidence>
<reference evidence="3" key="2">
    <citation type="submission" date="2024-06" db="UniProtKB">
        <authorList>
            <consortium name="EnsemblMetazoa"/>
        </authorList>
    </citation>
    <scope>IDENTIFICATION</scope>
</reference>
<dbReference type="GO" id="GO:0007165">
    <property type="term" value="P:signal transduction"/>
    <property type="evidence" value="ECO:0007669"/>
    <property type="project" value="InterPro"/>
</dbReference>
<organism evidence="3 4">
    <name type="scientific">Amphimedon queenslandica</name>
    <name type="common">Sponge</name>
    <dbReference type="NCBI Taxonomy" id="400682"/>
    <lineage>
        <taxon>Eukaryota</taxon>
        <taxon>Metazoa</taxon>
        <taxon>Porifera</taxon>
        <taxon>Demospongiae</taxon>
        <taxon>Heteroscleromorpha</taxon>
        <taxon>Haplosclerida</taxon>
        <taxon>Niphatidae</taxon>
        <taxon>Amphimedon</taxon>
    </lineage>
</organism>
<sequence length="547" mass="62729">MASLSTRLNAASRTPLGLEHLDIVLNACQGCSARWERLGLRLGLHNDTIEQIERDHNKCTDQMRGMLSEWLKGNYEVSDRYPEPSQHSLCIAVAGINRSLADTISNDPSFSDINDTQGSNNSRPHPYTTEELMQFCTCTQCDLETIITTGCPQKREDFHPLDIKRLSSEQRHVYLHHAITEIREIKRQWTRTYIRITQSISRNTGISVSYLKTVITTLDWFGAAKDKNCRLQRLNECQDKESIFEVYAEICSWLNHHPLREIVDECGTENEKQEYEKYIAKKEQFLRHSITFFTDSCSQDLGGAVTEVKLFRLKLDTELSHDVLDGTILPFLQGEVAKLLSIPQMNLYILSLREGCFEVVFSIPEITYNKNFPLTLDRSRALENLTYEPVGLKFKSMYYSDVDTHTLSAKSDEQEISFNDTKEQIISYPTDTIKVLSIPVNHTEKGETKSNIITDDTLCTPDISDGARKHRLSSNNHKHEDDPLDFKGTNLSERISKQNEADIELDHIVQSGRIRGRRPQILMRPSFSELVESNDFGCPNLKRQKKE</sequence>
<dbReference type="Gene3D" id="1.10.533.10">
    <property type="entry name" value="Death Domain, Fas"/>
    <property type="match status" value="1"/>
</dbReference>
<evidence type="ECO:0000313" key="4">
    <source>
        <dbReference type="Proteomes" id="UP000007879"/>
    </source>
</evidence>
<dbReference type="GeneID" id="109585668"/>
<dbReference type="AlphaFoldDB" id="A0AAN0JK01"/>
<dbReference type="Proteomes" id="UP000007879">
    <property type="component" value="Unassembled WGS sequence"/>
</dbReference>
<dbReference type="EnsemblMetazoa" id="XM_020001800.1">
    <property type="protein sequence ID" value="XP_019857359.1"/>
    <property type="gene ID" value="LOC109585668"/>
</dbReference>
<feature type="region of interest" description="Disordered" evidence="1">
    <location>
        <begin position="107"/>
        <end position="126"/>
    </location>
</feature>
<dbReference type="PROSITE" id="PS50017">
    <property type="entry name" value="DEATH_DOMAIN"/>
    <property type="match status" value="1"/>
</dbReference>
<dbReference type="KEGG" id="aqu:109585668"/>
<protein>
    <recommendedName>
        <fullName evidence="2">Death domain-containing protein</fullName>
    </recommendedName>
</protein>
<dbReference type="InterPro" id="IPR011029">
    <property type="entry name" value="DEATH-like_dom_sf"/>
</dbReference>
<evidence type="ECO:0000313" key="3">
    <source>
        <dbReference type="EnsemblMetazoa" id="XP_019857359.1"/>
    </source>
</evidence>
<dbReference type="SUPFAM" id="SSF47986">
    <property type="entry name" value="DEATH domain"/>
    <property type="match status" value="1"/>
</dbReference>
<evidence type="ECO:0000256" key="1">
    <source>
        <dbReference type="SAM" id="MobiDB-lite"/>
    </source>
</evidence>
<dbReference type="InterPro" id="IPR000488">
    <property type="entry name" value="Death_dom"/>
</dbReference>
<accession>A0AAN0JK01</accession>
<dbReference type="CDD" id="cd01670">
    <property type="entry name" value="Death"/>
    <property type="match status" value="1"/>
</dbReference>
<feature type="compositionally biased region" description="Polar residues" evidence="1">
    <location>
        <begin position="107"/>
        <end position="123"/>
    </location>
</feature>
<reference evidence="4" key="1">
    <citation type="journal article" date="2010" name="Nature">
        <title>The Amphimedon queenslandica genome and the evolution of animal complexity.</title>
        <authorList>
            <person name="Srivastava M."/>
            <person name="Simakov O."/>
            <person name="Chapman J."/>
            <person name="Fahey B."/>
            <person name="Gauthier M.E."/>
            <person name="Mitros T."/>
            <person name="Richards G.S."/>
            <person name="Conaco C."/>
            <person name="Dacre M."/>
            <person name="Hellsten U."/>
            <person name="Larroux C."/>
            <person name="Putnam N.H."/>
            <person name="Stanke M."/>
            <person name="Adamska M."/>
            <person name="Darling A."/>
            <person name="Degnan S.M."/>
            <person name="Oakley T.H."/>
            <person name="Plachetzki D.C."/>
            <person name="Zhai Y."/>
            <person name="Adamski M."/>
            <person name="Calcino A."/>
            <person name="Cummins S.F."/>
            <person name="Goodstein D.M."/>
            <person name="Harris C."/>
            <person name="Jackson D.J."/>
            <person name="Leys S.P."/>
            <person name="Shu S."/>
            <person name="Woodcroft B.J."/>
            <person name="Vervoort M."/>
            <person name="Kosik K.S."/>
            <person name="Manning G."/>
            <person name="Degnan B.M."/>
            <person name="Rokhsar D.S."/>
        </authorList>
    </citation>
    <scope>NUCLEOTIDE SEQUENCE [LARGE SCALE GENOMIC DNA]</scope>
</reference>
<feature type="domain" description="Death" evidence="2">
    <location>
        <begin position="33"/>
        <end position="70"/>
    </location>
</feature>
<name>A0AAN0JK01_AMPQE</name>
<proteinExistence type="predicted"/>
<keyword evidence="4" id="KW-1185">Reference proteome</keyword>
<dbReference type="RefSeq" id="XP_019857359.1">
    <property type="nucleotide sequence ID" value="XM_020001800.1"/>
</dbReference>
<dbReference type="Pfam" id="PF00531">
    <property type="entry name" value="Death"/>
    <property type="match status" value="1"/>
</dbReference>